<keyword evidence="3" id="KW-1185">Reference proteome</keyword>
<dbReference type="EMBL" id="FOFD01000005">
    <property type="protein sequence ID" value="SER35290.1"/>
    <property type="molecule type" value="Genomic_DNA"/>
</dbReference>
<dbReference type="STRING" id="1186196.SAMN04489841_3600"/>
<organism evidence="2 3">
    <name type="scientific">Natrinema salaciae</name>
    <dbReference type="NCBI Taxonomy" id="1186196"/>
    <lineage>
        <taxon>Archaea</taxon>
        <taxon>Methanobacteriati</taxon>
        <taxon>Methanobacteriota</taxon>
        <taxon>Stenosarchaea group</taxon>
        <taxon>Halobacteria</taxon>
        <taxon>Halobacteriales</taxon>
        <taxon>Natrialbaceae</taxon>
        <taxon>Natrinema</taxon>
    </lineage>
</organism>
<evidence type="ECO:0000256" key="1">
    <source>
        <dbReference type="SAM" id="MobiDB-lite"/>
    </source>
</evidence>
<evidence type="ECO:0000313" key="2">
    <source>
        <dbReference type="EMBL" id="SER35290.1"/>
    </source>
</evidence>
<accession>A0A1H9NH56</accession>
<name>A0A1H9NH56_9EURY</name>
<feature type="compositionally biased region" description="Low complexity" evidence="1">
    <location>
        <begin position="35"/>
        <end position="52"/>
    </location>
</feature>
<dbReference type="AlphaFoldDB" id="A0A1H9NH56"/>
<gene>
    <name evidence="2" type="ORF">SAMN04489841_3600</name>
</gene>
<evidence type="ECO:0000313" key="3">
    <source>
        <dbReference type="Proteomes" id="UP000199114"/>
    </source>
</evidence>
<reference evidence="3" key="1">
    <citation type="submission" date="2016-10" db="EMBL/GenBank/DDBJ databases">
        <authorList>
            <person name="Varghese N."/>
            <person name="Submissions S."/>
        </authorList>
    </citation>
    <scope>NUCLEOTIDE SEQUENCE [LARGE SCALE GENOMIC DNA]</scope>
    <source>
        <strain evidence="3">DSM 25055</strain>
    </source>
</reference>
<protein>
    <submittedName>
        <fullName evidence="2">Uncharacterized protein</fullName>
    </submittedName>
</protein>
<proteinExistence type="predicted"/>
<dbReference type="Proteomes" id="UP000199114">
    <property type="component" value="Unassembled WGS sequence"/>
</dbReference>
<feature type="compositionally biased region" description="Low complexity" evidence="1">
    <location>
        <begin position="60"/>
        <end position="75"/>
    </location>
</feature>
<feature type="region of interest" description="Disordered" evidence="1">
    <location>
        <begin position="155"/>
        <end position="174"/>
    </location>
</feature>
<sequence length="228" mass="24814">MTVPAPAKALESPSERERSDASRSATRTRRRTHSEPSTSSFSTRRPPTSDSSGVDPRPPRGAARSSVPPSAAVVSTPETRTTVISSVFVVRRAEDPSLGQLVEHPLGIPALAEHQWYRSRDATTDTARRRIDDTWETWTASRSRGSGAVPLVVSVDESSGDPETPTLRCRSRSTASASDIWTGRTVITVVDAPTDELPVRSRDGNQFVRSCRRSVASRSAARKTYVVM</sequence>
<feature type="region of interest" description="Disordered" evidence="1">
    <location>
        <begin position="1"/>
        <end position="78"/>
    </location>
</feature>